<sequence length="259" mass="29411">MDLVTYQTIKVRFQASVCYITFHRPEANNTINDTLIEECLQVLNQCETSTVTVVVLEGLPEVFCFGADFQEIYQEMKRGRKQASSQEPLYDLWMKLQTGPYVTISHVRGKVNAGGLGFVSATDIAIADQTASFSLSELLFGLYPACVLPFLIRRIGRQKAHYMTLMTKPISVQEASEWGLIDAFDAESDVLLRKHLLRLRRLNKKGIAHYKQFMSSLDHQVSRAKATALTANQDMFSDPQNQMGIIRYVETGQFPWEDQ</sequence>
<dbReference type="PROSITE" id="PS00166">
    <property type="entry name" value="ENOYL_COA_HYDRATASE"/>
    <property type="match status" value="1"/>
</dbReference>
<dbReference type="InterPro" id="IPR051683">
    <property type="entry name" value="Enoyl-CoA_Hydratase/Isomerase"/>
</dbReference>
<dbReference type="PANTHER" id="PTHR42964">
    <property type="entry name" value="ENOYL-COA HYDRATASE"/>
    <property type="match status" value="1"/>
</dbReference>
<dbReference type="NCBIfam" id="NF005498">
    <property type="entry name" value="PRK07112.1"/>
    <property type="match status" value="1"/>
</dbReference>
<dbReference type="InterPro" id="IPR029045">
    <property type="entry name" value="ClpP/crotonase-like_dom_sf"/>
</dbReference>
<dbReference type="InterPro" id="IPR001753">
    <property type="entry name" value="Enoyl-CoA_hydra/iso"/>
</dbReference>
<dbReference type="SMR" id="A0A6M3ZGD2"/>
<dbReference type="InterPro" id="IPR018376">
    <property type="entry name" value="Enoyl-CoA_hyd/isom_CS"/>
</dbReference>
<dbReference type="EMBL" id="CP052842">
    <property type="protein sequence ID" value="QJP88222.1"/>
    <property type="molecule type" value="Genomic_DNA"/>
</dbReference>
<reference evidence="3" key="1">
    <citation type="submission" date="2020-04" db="EMBL/GenBank/DDBJ databases">
        <title>Phage recombination drives evolution of spore-forming Bacilli.</title>
        <authorList>
            <person name="Dragos A."/>
            <person name="Kovacs A.T."/>
        </authorList>
    </citation>
    <scope>NUCLEOTIDE SEQUENCE</scope>
    <source>
        <strain evidence="3">168</strain>
    </source>
</reference>
<dbReference type="AlphaFoldDB" id="A0A6M3ZGD2"/>
<gene>
    <name evidence="3" type="ORF">HIR78_09320</name>
</gene>
<accession>A0A6M3ZGD2</accession>
<dbReference type="KEGG" id="bsu:BSU17160"/>
<name>A0A6M3ZGD2_BACSU</name>
<dbReference type="Gene3D" id="3.90.226.10">
    <property type="entry name" value="2-enoyl-CoA Hydratase, Chain A, domain 1"/>
    <property type="match status" value="1"/>
</dbReference>
<evidence type="ECO:0000256" key="1">
    <source>
        <dbReference type="ARBA" id="ARBA00005254"/>
    </source>
</evidence>
<dbReference type="CDD" id="cd06558">
    <property type="entry name" value="crotonase-like"/>
    <property type="match status" value="1"/>
</dbReference>
<keyword evidence="3" id="KW-0413">Isomerase</keyword>
<dbReference type="Pfam" id="PF00378">
    <property type="entry name" value="ECH_1"/>
    <property type="match status" value="1"/>
</dbReference>
<comment type="similarity">
    <text evidence="1 2">Belongs to the enoyl-CoA hydratase/isomerase family.</text>
</comment>
<dbReference type="PANTHER" id="PTHR42964:SF1">
    <property type="entry name" value="POLYKETIDE BIOSYNTHESIS ENOYL-COA HYDRATASE PKSH-RELATED"/>
    <property type="match status" value="1"/>
</dbReference>
<protein>
    <submittedName>
        <fullName evidence="3">Enoyl-CoA hydratase/isomerase</fullName>
    </submittedName>
</protein>
<proteinExistence type="inferred from homology"/>
<dbReference type="SUPFAM" id="SSF52096">
    <property type="entry name" value="ClpP/crotonase"/>
    <property type="match status" value="1"/>
</dbReference>
<organism evidence="3">
    <name type="scientific">Bacillus subtilis (strain 168)</name>
    <dbReference type="NCBI Taxonomy" id="224308"/>
    <lineage>
        <taxon>Bacteria</taxon>
        <taxon>Bacillati</taxon>
        <taxon>Bacillota</taxon>
        <taxon>Bacilli</taxon>
        <taxon>Bacillales</taxon>
        <taxon>Bacillaceae</taxon>
        <taxon>Bacillus</taxon>
    </lineage>
</organism>
<dbReference type="GO" id="GO:0016853">
    <property type="term" value="F:isomerase activity"/>
    <property type="evidence" value="ECO:0007669"/>
    <property type="project" value="UniProtKB-KW"/>
</dbReference>
<evidence type="ECO:0000256" key="2">
    <source>
        <dbReference type="RuleBase" id="RU003707"/>
    </source>
</evidence>
<dbReference type="OrthoDB" id="9775794at2"/>
<evidence type="ECO:0000313" key="3">
    <source>
        <dbReference type="EMBL" id="QJP88222.1"/>
    </source>
</evidence>
<dbReference type="RefSeq" id="WP_010886512.1">
    <property type="nucleotide sequence ID" value="NC_000964.3"/>
</dbReference>